<evidence type="ECO:0008006" key="3">
    <source>
        <dbReference type="Google" id="ProtNLM"/>
    </source>
</evidence>
<evidence type="ECO:0000313" key="1">
    <source>
        <dbReference type="EMBL" id="MBW0482262.1"/>
    </source>
</evidence>
<name>A0A9Q3GWQ1_9BASI</name>
<dbReference type="EMBL" id="AVOT02006712">
    <property type="protein sequence ID" value="MBW0482262.1"/>
    <property type="molecule type" value="Genomic_DNA"/>
</dbReference>
<evidence type="ECO:0000313" key="2">
    <source>
        <dbReference type="Proteomes" id="UP000765509"/>
    </source>
</evidence>
<protein>
    <recommendedName>
        <fullName evidence="3">CCHC-type domain-containing protein</fullName>
    </recommendedName>
</protein>
<organism evidence="1 2">
    <name type="scientific">Austropuccinia psidii MF-1</name>
    <dbReference type="NCBI Taxonomy" id="1389203"/>
    <lineage>
        <taxon>Eukaryota</taxon>
        <taxon>Fungi</taxon>
        <taxon>Dikarya</taxon>
        <taxon>Basidiomycota</taxon>
        <taxon>Pucciniomycotina</taxon>
        <taxon>Pucciniomycetes</taxon>
        <taxon>Pucciniales</taxon>
        <taxon>Sphaerophragmiaceae</taxon>
        <taxon>Austropuccinia</taxon>
    </lineage>
</organism>
<reference evidence="1" key="1">
    <citation type="submission" date="2021-03" db="EMBL/GenBank/DDBJ databases">
        <title>Draft genome sequence of rust myrtle Austropuccinia psidii MF-1, a brazilian biotype.</title>
        <authorList>
            <person name="Quecine M.C."/>
            <person name="Pachon D.M.R."/>
            <person name="Bonatelli M.L."/>
            <person name="Correr F.H."/>
            <person name="Franceschini L.M."/>
            <person name="Leite T.F."/>
            <person name="Margarido G.R.A."/>
            <person name="Almeida C.A."/>
            <person name="Ferrarezi J.A."/>
            <person name="Labate C.A."/>
        </authorList>
    </citation>
    <scope>NUCLEOTIDE SEQUENCE</scope>
    <source>
        <strain evidence="1">MF-1</strain>
    </source>
</reference>
<keyword evidence="2" id="KW-1185">Reference proteome</keyword>
<dbReference type="AlphaFoldDB" id="A0A9Q3GWQ1"/>
<proteinExistence type="predicted"/>
<dbReference type="Proteomes" id="UP000765509">
    <property type="component" value="Unassembled WGS sequence"/>
</dbReference>
<dbReference type="OrthoDB" id="2507294at2759"/>
<sequence length="114" mass="13222">MSDSMINIKILRKCGGELEHAIKCRCVDPCPKEDYINDMEDIITGTRTSKTWTRNPMEFKMAPKISREDKRSERPVFQCHKCGSISHSANTCTKKTKRNAVQVSEKFNLRERRT</sequence>
<comment type="caution">
    <text evidence="1">The sequence shown here is derived from an EMBL/GenBank/DDBJ whole genome shotgun (WGS) entry which is preliminary data.</text>
</comment>
<gene>
    <name evidence="1" type="ORF">O181_021977</name>
</gene>
<accession>A0A9Q3GWQ1</accession>